<dbReference type="PROSITE" id="PS50089">
    <property type="entry name" value="ZF_RING_2"/>
    <property type="match status" value="1"/>
</dbReference>
<evidence type="ECO:0000256" key="7">
    <source>
        <dbReference type="ARBA" id="ARBA00022833"/>
    </source>
</evidence>
<evidence type="ECO:0000256" key="12">
    <source>
        <dbReference type="PROSITE-ProRule" id="PRU00175"/>
    </source>
</evidence>
<dbReference type="PROSITE" id="PS50164">
    <property type="entry name" value="GIY_YIG"/>
    <property type="match status" value="1"/>
</dbReference>
<comment type="caution">
    <text evidence="11">Lacks conserved residue(s) required for the propagation of feature annotation.</text>
</comment>
<reference evidence="15" key="1">
    <citation type="submission" date="2022-03" db="EMBL/GenBank/DDBJ databases">
        <authorList>
            <person name="Sayadi A."/>
        </authorList>
    </citation>
    <scope>NUCLEOTIDE SEQUENCE</scope>
</reference>
<name>A0A9P0KUT5_ACAOB</name>
<feature type="domain" description="GIY-YIG" evidence="14">
    <location>
        <begin position="9"/>
        <end position="93"/>
    </location>
</feature>
<evidence type="ECO:0000256" key="2">
    <source>
        <dbReference type="ARBA" id="ARBA00022723"/>
    </source>
</evidence>
<comment type="similarity">
    <text evidence="11">Belongs to the SLX1 family.</text>
</comment>
<protein>
    <recommendedName>
        <fullName evidence="11">Structure-specific endonuclease subunit SLX1 homolog</fullName>
        <ecNumber evidence="11">3.1.-.-</ecNumber>
    </recommendedName>
</protein>
<keyword evidence="5 12" id="KW-0863">Zinc-finger</keyword>
<dbReference type="InterPro" id="IPR000305">
    <property type="entry name" value="GIY-YIG_endonuc"/>
</dbReference>
<keyword evidence="8 11" id="KW-0233">DNA recombination</keyword>
<accession>A0A9P0KUT5</accession>
<dbReference type="InterPro" id="IPR013083">
    <property type="entry name" value="Znf_RING/FYVE/PHD"/>
</dbReference>
<feature type="domain" description="RING-type" evidence="13">
    <location>
        <begin position="176"/>
        <end position="225"/>
    </location>
</feature>
<dbReference type="InterPro" id="IPR048749">
    <property type="entry name" value="SLX1_C"/>
</dbReference>
<proteinExistence type="inferred from homology"/>
<dbReference type="EC" id="3.1.-.-" evidence="11"/>
<dbReference type="SUPFAM" id="SSF82771">
    <property type="entry name" value="GIY-YIG endonuclease"/>
    <property type="match status" value="1"/>
</dbReference>
<comment type="subcellular location">
    <subcellularLocation>
        <location evidence="11">Nucleus</location>
    </subcellularLocation>
</comment>
<keyword evidence="1 11" id="KW-0540">Nuclease</keyword>
<dbReference type="InterPro" id="IPR050381">
    <property type="entry name" value="SLX1_endonuclease"/>
</dbReference>
<dbReference type="Pfam" id="PF01541">
    <property type="entry name" value="GIY-YIG"/>
    <property type="match status" value="1"/>
</dbReference>
<evidence type="ECO:0000256" key="10">
    <source>
        <dbReference type="ARBA" id="ARBA00023242"/>
    </source>
</evidence>
<evidence type="ECO:0000259" key="14">
    <source>
        <dbReference type="PROSITE" id="PS50164"/>
    </source>
</evidence>
<keyword evidence="2" id="KW-0479">Metal-binding</keyword>
<dbReference type="Gene3D" id="3.30.40.10">
    <property type="entry name" value="Zinc/RING finger domain, C3HC4 (zinc finger)"/>
    <property type="match status" value="1"/>
</dbReference>
<comment type="subunit">
    <text evidence="11">Forms a heterodimer with a member of the SLX4 family.</text>
</comment>
<evidence type="ECO:0000256" key="3">
    <source>
        <dbReference type="ARBA" id="ARBA00022759"/>
    </source>
</evidence>
<keyword evidence="3 11" id="KW-0255">Endonuclease</keyword>
<keyword evidence="10 11" id="KW-0539">Nucleus</keyword>
<dbReference type="GO" id="GO:0008270">
    <property type="term" value="F:zinc ion binding"/>
    <property type="evidence" value="ECO:0007669"/>
    <property type="project" value="UniProtKB-KW"/>
</dbReference>
<evidence type="ECO:0000256" key="11">
    <source>
        <dbReference type="HAMAP-Rule" id="MF_03100"/>
    </source>
</evidence>
<dbReference type="FunFam" id="3.40.1440.10:FF:000008">
    <property type="entry name" value="Structure-specific endonuclease subunit SLX1 homolog"/>
    <property type="match status" value="1"/>
</dbReference>
<keyword evidence="7" id="KW-0862">Zinc</keyword>
<evidence type="ECO:0000256" key="1">
    <source>
        <dbReference type="ARBA" id="ARBA00022722"/>
    </source>
</evidence>
<keyword evidence="4 11" id="KW-0227">DNA damage</keyword>
<dbReference type="GO" id="GO:0008821">
    <property type="term" value="F:crossover junction DNA endonuclease activity"/>
    <property type="evidence" value="ECO:0007669"/>
    <property type="project" value="TreeGrafter"/>
</dbReference>
<dbReference type="InterPro" id="IPR035901">
    <property type="entry name" value="GIY-YIG_endonuc_sf"/>
</dbReference>
<dbReference type="PANTHER" id="PTHR20208:SF10">
    <property type="entry name" value="STRUCTURE-SPECIFIC ENDONUCLEASE SUBUNIT SLX1"/>
    <property type="match status" value="1"/>
</dbReference>
<dbReference type="HAMAP" id="MF_03100">
    <property type="entry name" value="Endonuc_su_Slx1"/>
    <property type="match status" value="1"/>
</dbReference>
<keyword evidence="16" id="KW-1185">Reference proteome</keyword>
<evidence type="ECO:0000256" key="9">
    <source>
        <dbReference type="ARBA" id="ARBA00023204"/>
    </source>
</evidence>
<dbReference type="InterPro" id="IPR027520">
    <property type="entry name" value="Slx1"/>
</dbReference>
<keyword evidence="9 11" id="KW-0234">DNA repair</keyword>
<dbReference type="Pfam" id="PF21202">
    <property type="entry name" value="SLX1_C"/>
    <property type="match status" value="1"/>
</dbReference>
<dbReference type="GO" id="GO:0033557">
    <property type="term" value="C:Slx1-Slx4 complex"/>
    <property type="evidence" value="ECO:0007669"/>
    <property type="project" value="UniProtKB-UniRule"/>
</dbReference>
<dbReference type="Gene3D" id="3.40.1440.10">
    <property type="entry name" value="GIY-YIG endonuclease"/>
    <property type="match status" value="1"/>
</dbReference>
<comment type="cofactor">
    <cofactor evidence="11">
        <name>a divalent metal cation</name>
        <dbReference type="ChEBI" id="CHEBI:60240"/>
    </cofactor>
</comment>
<dbReference type="InterPro" id="IPR001841">
    <property type="entry name" value="Znf_RING"/>
</dbReference>
<sequence>MSEARVIEQFFGVYLLYCLNPKYKGRTYVGYTVDPNRRIKQHNKGKKHGGAWRTSSRGPWTMVLIIHGFPNNVSALRFEWAWQHPHISRRLRQVHKKKPREKVYDFHLRVLSEMLTVPPWCRLPLTVRWLNEEFVKPFPADKQPPIHMPICHGPVISKKMNSAKKATVQEQVLNLCNICYELIDEKQIRCLSENCDLNSHIICLSEYYLQPGEYVPVERQCPRCKDTFLWGDLVRKYKGCYNNMDIELPLDNANEFYHSDSE</sequence>
<evidence type="ECO:0000313" key="15">
    <source>
        <dbReference type="EMBL" id="CAH1982797.1"/>
    </source>
</evidence>
<dbReference type="AlphaFoldDB" id="A0A9P0KUT5"/>
<comment type="function">
    <text evidence="11">Catalytic subunit of a heterodimeric structure-specific endonuclease that resolves DNA secondary structures generated during DNA repair and recombination. Has endonuclease activity towards branched DNA substrates, introducing single-strand cuts in duplex DNA close to junctions with ss-DNA.</text>
</comment>
<keyword evidence="6 11" id="KW-0378">Hydrolase</keyword>
<evidence type="ECO:0000313" key="16">
    <source>
        <dbReference type="Proteomes" id="UP001152888"/>
    </source>
</evidence>
<dbReference type="EMBL" id="CAKOFQ010006927">
    <property type="protein sequence ID" value="CAH1982797.1"/>
    <property type="molecule type" value="Genomic_DNA"/>
</dbReference>
<dbReference type="GO" id="GO:0017108">
    <property type="term" value="F:5'-flap endonuclease activity"/>
    <property type="evidence" value="ECO:0007669"/>
    <property type="project" value="InterPro"/>
</dbReference>
<dbReference type="PANTHER" id="PTHR20208">
    <property type="entry name" value="STRUCTURE-SPECIFIC ENDONUCLEASE SUBUNIT SLX1"/>
    <property type="match status" value="1"/>
</dbReference>
<evidence type="ECO:0000256" key="5">
    <source>
        <dbReference type="ARBA" id="ARBA00022771"/>
    </source>
</evidence>
<gene>
    <name evidence="15" type="ORF">ACAOBT_LOCUS15218</name>
</gene>
<dbReference type="Proteomes" id="UP001152888">
    <property type="component" value="Unassembled WGS sequence"/>
</dbReference>
<dbReference type="GO" id="GO:0000724">
    <property type="term" value="P:double-strand break repair via homologous recombination"/>
    <property type="evidence" value="ECO:0007669"/>
    <property type="project" value="TreeGrafter"/>
</dbReference>
<organism evidence="15 16">
    <name type="scientific">Acanthoscelides obtectus</name>
    <name type="common">Bean weevil</name>
    <name type="synonym">Bruchus obtectus</name>
    <dbReference type="NCBI Taxonomy" id="200917"/>
    <lineage>
        <taxon>Eukaryota</taxon>
        <taxon>Metazoa</taxon>
        <taxon>Ecdysozoa</taxon>
        <taxon>Arthropoda</taxon>
        <taxon>Hexapoda</taxon>
        <taxon>Insecta</taxon>
        <taxon>Pterygota</taxon>
        <taxon>Neoptera</taxon>
        <taxon>Endopterygota</taxon>
        <taxon>Coleoptera</taxon>
        <taxon>Polyphaga</taxon>
        <taxon>Cucujiformia</taxon>
        <taxon>Chrysomeloidea</taxon>
        <taxon>Chrysomelidae</taxon>
        <taxon>Bruchinae</taxon>
        <taxon>Bruchini</taxon>
        <taxon>Acanthoscelides</taxon>
    </lineage>
</organism>
<evidence type="ECO:0000259" key="13">
    <source>
        <dbReference type="PROSITE" id="PS50089"/>
    </source>
</evidence>
<evidence type="ECO:0000256" key="8">
    <source>
        <dbReference type="ARBA" id="ARBA00023172"/>
    </source>
</evidence>
<evidence type="ECO:0000256" key="6">
    <source>
        <dbReference type="ARBA" id="ARBA00022801"/>
    </source>
</evidence>
<evidence type="ECO:0000256" key="4">
    <source>
        <dbReference type="ARBA" id="ARBA00022763"/>
    </source>
</evidence>
<dbReference type="CDD" id="cd10455">
    <property type="entry name" value="GIY-YIG_SLX1"/>
    <property type="match status" value="1"/>
</dbReference>
<dbReference type="OrthoDB" id="24645at2759"/>
<comment type="caution">
    <text evidence="15">The sequence shown here is derived from an EMBL/GenBank/DDBJ whole genome shotgun (WGS) entry which is preliminary data.</text>
</comment>